<evidence type="ECO:0000313" key="1">
    <source>
        <dbReference type="EMBL" id="AKH46730.1"/>
    </source>
</evidence>
<organism evidence="1">
    <name type="scientific">uncultured marine virus</name>
    <dbReference type="NCBI Taxonomy" id="186617"/>
    <lineage>
        <taxon>Viruses</taxon>
        <taxon>environmental samples</taxon>
    </lineage>
</organism>
<name>A0A0F7L464_9VIRU</name>
<reference evidence="1" key="2">
    <citation type="submission" date="2015-03" db="EMBL/GenBank/DDBJ databases">
        <authorList>
            <person name="Chow C.-E.T."/>
            <person name="Winget D.M."/>
            <person name="White R.A.III."/>
            <person name="Hallam S.J."/>
            <person name="Suttle C.A."/>
        </authorList>
    </citation>
    <scope>NUCLEOTIDE SEQUENCE</scope>
    <source>
        <strain evidence="1">Anoxic2_1</strain>
    </source>
</reference>
<dbReference type="EMBL" id="KR029585">
    <property type="protein sequence ID" value="AKH46730.1"/>
    <property type="molecule type" value="Genomic_DNA"/>
</dbReference>
<sequence length="196" mass="22454">MRFAVSCRVGSGQRDMHPVALFQRLDLRRRLFPLPLAFALARDLVLRRFFRVRVLERPRQVRLHERHAGRLHARNLTGSGPHDAVKVPTQRARHVAQRVHSGVHRGKVRLHFFDRVDPLPGRGNVLRAVHVGALGEKALFDKLAYLPFPYRAHEPLDELLLQALKRPVSLEQRGPCTAVRGLREVQKCEFDGDSQT</sequence>
<reference evidence="1" key="1">
    <citation type="journal article" date="2015" name="Front. Microbiol.">
        <title>Combining genomic sequencing methods to explore viral diversity and reveal potential virus-host interactions.</title>
        <authorList>
            <person name="Chow C.E."/>
            <person name="Winget D.M."/>
            <person name="White R.A.III."/>
            <person name="Hallam S.J."/>
            <person name="Suttle C.A."/>
        </authorList>
    </citation>
    <scope>NUCLEOTIDE SEQUENCE</scope>
    <source>
        <strain evidence="1">Anoxic2_1</strain>
    </source>
</reference>
<protein>
    <submittedName>
        <fullName evidence="1">Phage portal protein, lambda family</fullName>
    </submittedName>
</protein>
<accession>A0A0F7L464</accession>
<proteinExistence type="predicted"/>